<evidence type="ECO:0000313" key="2">
    <source>
        <dbReference type="Proteomes" id="UP001055072"/>
    </source>
</evidence>
<dbReference type="EMBL" id="MU274912">
    <property type="protein sequence ID" value="KAI0088875.1"/>
    <property type="molecule type" value="Genomic_DNA"/>
</dbReference>
<organism evidence="1 2">
    <name type="scientific">Irpex rosettiformis</name>
    <dbReference type="NCBI Taxonomy" id="378272"/>
    <lineage>
        <taxon>Eukaryota</taxon>
        <taxon>Fungi</taxon>
        <taxon>Dikarya</taxon>
        <taxon>Basidiomycota</taxon>
        <taxon>Agaricomycotina</taxon>
        <taxon>Agaricomycetes</taxon>
        <taxon>Polyporales</taxon>
        <taxon>Irpicaceae</taxon>
        <taxon>Irpex</taxon>
    </lineage>
</organism>
<reference evidence="1" key="1">
    <citation type="journal article" date="2021" name="Environ. Microbiol.">
        <title>Gene family expansions and transcriptome signatures uncover fungal adaptations to wood decay.</title>
        <authorList>
            <person name="Hage H."/>
            <person name="Miyauchi S."/>
            <person name="Viragh M."/>
            <person name="Drula E."/>
            <person name="Min B."/>
            <person name="Chaduli D."/>
            <person name="Navarro D."/>
            <person name="Favel A."/>
            <person name="Norest M."/>
            <person name="Lesage-Meessen L."/>
            <person name="Balint B."/>
            <person name="Merenyi Z."/>
            <person name="de Eugenio L."/>
            <person name="Morin E."/>
            <person name="Martinez A.T."/>
            <person name="Baldrian P."/>
            <person name="Stursova M."/>
            <person name="Martinez M.J."/>
            <person name="Novotny C."/>
            <person name="Magnuson J.K."/>
            <person name="Spatafora J.W."/>
            <person name="Maurice S."/>
            <person name="Pangilinan J."/>
            <person name="Andreopoulos W."/>
            <person name="LaButti K."/>
            <person name="Hundley H."/>
            <person name="Na H."/>
            <person name="Kuo A."/>
            <person name="Barry K."/>
            <person name="Lipzen A."/>
            <person name="Henrissat B."/>
            <person name="Riley R."/>
            <person name="Ahrendt S."/>
            <person name="Nagy L.G."/>
            <person name="Grigoriev I.V."/>
            <person name="Martin F."/>
            <person name="Rosso M.N."/>
        </authorList>
    </citation>
    <scope>NUCLEOTIDE SEQUENCE</scope>
    <source>
        <strain evidence="1">CBS 384.51</strain>
    </source>
</reference>
<dbReference type="Proteomes" id="UP001055072">
    <property type="component" value="Unassembled WGS sequence"/>
</dbReference>
<keyword evidence="2" id="KW-1185">Reference proteome</keyword>
<comment type="caution">
    <text evidence="1">The sequence shown here is derived from an EMBL/GenBank/DDBJ whole genome shotgun (WGS) entry which is preliminary data.</text>
</comment>
<name>A0ACB8U3N0_9APHY</name>
<proteinExistence type="predicted"/>
<sequence length="244" mass="27842">MANSSTVIREVTQDVWTFSRPFARFGLFPIGGRSTAIKLKTGGVWVLASTPLDDETRTKLQELGPVRYIVGADAVHYLFLAQYRMQYPEAKLIAPQDAIDTVSKVTPDVNFDGAWGKDDPDTKYGFEDEINHCYFPGHQNKEVAFLHKESKTLLEADLLFNLPPTEQYSKSKESATVPFISSHMNPFSGLHKRMVWSIARDKEAMKRDLKTIRGWDFDRIIPCHGDVIEKDGKAAFEELFKWFF</sequence>
<evidence type="ECO:0000313" key="1">
    <source>
        <dbReference type="EMBL" id="KAI0088875.1"/>
    </source>
</evidence>
<protein>
    <submittedName>
        <fullName evidence="1">Uncharacterized protein</fullName>
    </submittedName>
</protein>
<accession>A0ACB8U3N0</accession>
<gene>
    <name evidence="1" type="ORF">BDY19DRAFT_153309</name>
</gene>